<dbReference type="GO" id="GO:0003700">
    <property type="term" value="F:DNA-binding transcription factor activity"/>
    <property type="evidence" value="ECO:0007669"/>
    <property type="project" value="TreeGrafter"/>
</dbReference>
<feature type="DNA-binding region" description="H-T-H motif" evidence="2">
    <location>
        <begin position="54"/>
        <end position="73"/>
    </location>
</feature>
<dbReference type="PANTHER" id="PTHR30055">
    <property type="entry name" value="HTH-TYPE TRANSCRIPTIONAL REGULATOR RUTR"/>
    <property type="match status" value="1"/>
</dbReference>
<dbReference type="InterPro" id="IPR041669">
    <property type="entry name" value="TetR_C_15"/>
</dbReference>
<dbReference type="Pfam" id="PF00440">
    <property type="entry name" value="TetR_N"/>
    <property type="match status" value="1"/>
</dbReference>
<dbReference type="InterPro" id="IPR001647">
    <property type="entry name" value="HTH_TetR"/>
</dbReference>
<dbReference type="InterPro" id="IPR050109">
    <property type="entry name" value="HTH-type_TetR-like_transc_reg"/>
</dbReference>
<comment type="caution">
    <text evidence="4">The sequence shown here is derived from an EMBL/GenBank/DDBJ whole genome shotgun (WGS) entry which is preliminary data.</text>
</comment>
<reference evidence="4 5" key="1">
    <citation type="submission" date="2016-08" db="EMBL/GenBank/DDBJ databases">
        <title>Evolution of the type three secretion system and type three effector repertoires in Xanthomonas.</title>
        <authorList>
            <person name="Merda D."/>
            <person name="Briand M."/>
            <person name="Bosis E."/>
            <person name="Rousseau C."/>
            <person name="Portier P."/>
            <person name="Jacques M.-A."/>
            <person name="Fischer-Le Saux M."/>
        </authorList>
    </citation>
    <scope>NUCLEOTIDE SEQUENCE [LARGE SCALE GENOMIC DNA]</scope>
    <source>
        <strain evidence="4 5">CFBP 3122</strain>
    </source>
</reference>
<feature type="domain" description="HTH tetR-type" evidence="3">
    <location>
        <begin position="31"/>
        <end position="91"/>
    </location>
</feature>
<dbReference type="InterPro" id="IPR009057">
    <property type="entry name" value="Homeodomain-like_sf"/>
</dbReference>
<dbReference type="SUPFAM" id="SSF46689">
    <property type="entry name" value="Homeodomain-like"/>
    <property type="match status" value="1"/>
</dbReference>
<evidence type="ECO:0000256" key="2">
    <source>
        <dbReference type="PROSITE-ProRule" id="PRU00335"/>
    </source>
</evidence>
<dbReference type="PRINTS" id="PR00455">
    <property type="entry name" value="HTHTETR"/>
</dbReference>
<dbReference type="AlphaFoldDB" id="A0A2S6Z4T0"/>
<dbReference type="Gene3D" id="1.10.357.10">
    <property type="entry name" value="Tetracycline Repressor, domain 2"/>
    <property type="match status" value="1"/>
</dbReference>
<proteinExistence type="predicted"/>
<dbReference type="EMBL" id="MIGV01000010">
    <property type="protein sequence ID" value="PPT76206.1"/>
    <property type="molecule type" value="Genomic_DNA"/>
</dbReference>
<evidence type="ECO:0000259" key="3">
    <source>
        <dbReference type="PROSITE" id="PS50977"/>
    </source>
</evidence>
<evidence type="ECO:0000313" key="5">
    <source>
        <dbReference type="Proteomes" id="UP000238270"/>
    </source>
</evidence>
<evidence type="ECO:0000256" key="1">
    <source>
        <dbReference type="ARBA" id="ARBA00023125"/>
    </source>
</evidence>
<gene>
    <name evidence="4" type="ORF">XaplCFBP3122_10765</name>
</gene>
<dbReference type="GO" id="GO:0000976">
    <property type="term" value="F:transcription cis-regulatory region binding"/>
    <property type="evidence" value="ECO:0007669"/>
    <property type="project" value="TreeGrafter"/>
</dbReference>
<protein>
    <submittedName>
        <fullName evidence="4">TetR family transcriptional regulator</fullName>
    </submittedName>
</protein>
<dbReference type="PANTHER" id="PTHR30055:SF201">
    <property type="entry name" value="TRANSCRIPTIONAL REGULATORY PROTEIN"/>
    <property type="match status" value="1"/>
</dbReference>
<name>A0A2S6Z4T0_9XANT</name>
<sequence length="221" mass="23615">MCQPSVCTFAFVSTSFPLPAPRKAPQQARSRATVEVIRQASIQVLVADGLQGCTTTRVAEHAGVSVGSVYQYYPNRQAMLMALLQWHLQTVIYAVELACAHQHGRTLVQQCEALVHAFVQAKLQHVDVSRALYAIAELHGGAALGSQARKRSQQAFAAALATAADVRFDDCEAVAEIGMAAITGPVKSLLEEGAPAVRIAPLQAQLVVLLHSYLMATGVAR</sequence>
<dbReference type="PROSITE" id="PS50977">
    <property type="entry name" value="HTH_TETR_2"/>
    <property type="match status" value="1"/>
</dbReference>
<dbReference type="Pfam" id="PF17918">
    <property type="entry name" value="TetR_C_15"/>
    <property type="match status" value="1"/>
</dbReference>
<accession>A0A2S6Z4T0</accession>
<keyword evidence="1 2" id="KW-0238">DNA-binding</keyword>
<organism evidence="4 5">
    <name type="scientific">Xanthomonas arboricola pv. populi</name>
    <dbReference type="NCBI Taxonomy" id="487823"/>
    <lineage>
        <taxon>Bacteria</taxon>
        <taxon>Pseudomonadati</taxon>
        <taxon>Pseudomonadota</taxon>
        <taxon>Gammaproteobacteria</taxon>
        <taxon>Lysobacterales</taxon>
        <taxon>Lysobacteraceae</taxon>
        <taxon>Xanthomonas</taxon>
    </lineage>
</organism>
<evidence type="ECO:0000313" key="4">
    <source>
        <dbReference type="EMBL" id="PPT76206.1"/>
    </source>
</evidence>
<dbReference type="Proteomes" id="UP000238270">
    <property type="component" value="Unassembled WGS sequence"/>
</dbReference>